<dbReference type="HOGENOM" id="CLU_2604705_0_0_11"/>
<name>A0A0F7FYS7_9ACTN</name>
<reference evidence="1" key="1">
    <citation type="submission" date="2019-08" db="EMBL/GenBank/DDBJ databases">
        <title>Complete genome sequence of a mangrove-derived Streptomyces xiamenensis.</title>
        <authorList>
            <person name="Xu J."/>
        </authorList>
    </citation>
    <scope>NUCLEOTIDE SEQUENCE</scope>
    <source>
        <strain evidence="1">318</strain>
    </source>
</reference>
<sequence length="79" mass="8407">MDFLATALYTDDALLFTGFLHWTGDVLRARGVPVRVLVPCLELLQDDLKDLPRARGFLALGLAGALDGPVARNGSPADG</sequence>
<dbReference type="KEGG" id="sxi:SXIM_45430"/>
<dbReference type="EMBL" id="CP009922">
    <property type="protein sequence ID" value="AKG45927.1"/>
    <property type="molecule type" value="Genomic_DNA"/>
</dbReference>
<dbReference type="STRING" id="408015.SXIM_45430"/>
<dbReference type="AlphaFoldDB" id="A0A0F7FYS7"/>
<accession>A0A0F7FYS7</accession>
<dbReference type="Proteomes" id="UP000034034">
    <property type="component" value="Chromosome"/>
</dbReference>
<gene>
    <name evidence="1" type="ORF">SXIM_45430</name>
</gene>
<evidence type="ECO:0000313" key="2">
    <source>
        <dbReference type="Proteomes" id="UP000034034"/>
    </source>
</evidence>
<keyword evidence="2" id="KW-1185">Reference proteome</keyword>
<evidence type="ECO:0000313" key="1">
    <source>
        <dbReference type="EMBL" id="AKG45927.1"/>
    </source>
</evidence>
<protein>
    <submittedName>
        <fullName evidence="1">Cobalamin B12-binding domain-containing protein</fullName>
    </submittedName>
</protein>
<proteinExistence type="predicted"/>
<organism evidence="1 2">
    <name type="scientific">Streptomyces xiamenensis</name>
    <dbReference type="NCBI Taxonomy" id="408015"/>
    <lineage>
        <taxon>Bacteria</taxon>
        <taxon>Bacillati</taxon>
        <taxon>Actinomycetota</taxon>
        <taxon>Actinomycetes</taxon>
        <taxon>Kitasatosporales</taxon>
        <taxon>Streptomycetaceae</taxon>
        <taxon>Streptomyces</taxon>
    </lineage>
</organism>